<dbReference type="EMBL" id="CAKOGP040000535">
    <property type="protein sequence ID" value="CAJ1935997.1"/>
    <property type="molecule type" value="Genomic_DNA"/>
</dbReference>
<feature type="compositionally biased region" description="Basic and acidic residues" evidence="1">
    <location>
        <begin position="80"/>
        <end position="92"/>
    </location>
</feature>
<evidence type="ECO:0000256" key="1">
    <source>
        <dbReference type="SAM" id="MobiDB-lite"/>
    </source>
</evidence>
<proteinExistence type="predicted"/>
<comment type="caution">
    <text evidence="3">The sequence shown here is derived from an EMBL/GenBank/DDBJ whole genome shotgun (WGS) entry which is preliminary data.</text>
</comment>
<dbReference type="AlphaFoldDB" id="A0AAD2CTP4"/>
<keyword evidence="4" id="KW-1185">Reference proteome</keyword>
<feature type="transmembrane region" description="Helical" evidence="2">
    <location>
        <begin position="6"/>
        <end position="25"/>
    </location>
</feature>
<keyword evidence="2" id="KW-1133">Transmembrane helix</keyword>
<keyword evidence="2" id="KW-0472">Membrane</keyword>
<evidence type="ECO:0000313" key="3">
    <source>
        <dbReference type="EMBL" id="CAJ1935997.1"/>
    </source>
</evidence>
<organism evidence="3 4">
    <name type="scientific">Cylindrotheca closterium</name>
    <dbReference type="NCBI Taxonomy" id="2856"/>
    <lineage>
        <taxon>Eukaryota</taxon>
        <taxon>Sar</taxon>
        <taxon>Stramenopiles</taxon>
        <taxon>Ochrophyta</taxon>
        <taxon>Bacillariophyta</taxon>
        <taxon>Bacillariophyceae</taxon>
        <taxon>Bacillariophycidae</taxon>
        <taxon>Bacillariales</taxon>
        <taxon>Bacillariaceae</taxon>
        <taxon>Cylindrotheca</taxon>
    </lineage>
</organism>
<gene>
    <name evidence="3" type="ORF">CYCCA115_LOCUS4995</name>
</gene>
<accession>A0AAD2CTP4</accession>
<name>A0AAD2CTP4_9STRA</name>
<protein>
    <submittedName>
        <fullName evidence="3">Uncharacterized protein</fullName>
    </submittedName>
</protein>
<dbReference type="Proteomes" id="UP001295423">
    <property type="component" value="Unassembled WGS sequence"/>
</dbReference>
<evidence type="ECO:0000256" key="2">
    <source>
        <dbReference type="SAM" id="Phobius"/>
    </source>
</evidence>
<evidence type="ECO:0000313" key="4">
    <source>
        <dbReference type="Proteomes" id="UP001295423"/>
    </source>
</evidence>
<keyword evidence="2" id="KW-0812">Transmembrane</keyword>
<sequence>MEGTVTRLTYIFLLCVWLVLCRLIWDSGLFFKGNNSNNSKPLNWEDWMNLAPSVMSSLPSASALATELEEVLITESTKQKAVKERSHSDMEAKQLTPEQEEQLKDLIDFTLGDEIEREDLNAEEVQGILNLAIADAQEAYGKLNLRRRR</sequence>
<reference evidence="3" key="1">
    <citation type="submission" date="2023-08" db="EMBL/GenBank/DDBJ databases">
        <authorList>
            <person name="Audoor S."/>
            <person name="Bilcke G."/>
        </authorList>
    </citation>
    <scope>NUCLEOTIDE SEQUENCE</scope>
</reference>
<feature type="region of interest" description="Disordered" evidence="1">
    <location>
        <begin position="80"/>
        <end position="99"/>
    </location>
</feature>